<evidence type="ECO:0000256" key="1">
    <source>
        <dbReference type="SAM" id="MobiDB-lite"/>
    </source>
</evidence>
<dbReference type="GeneID" id="19140565"/>
<dbReference type="KEGG" id="bsc:COCSADRAFT_76427"/>
<dbReference type="Proteomes" id="UP000016934">
    <property type="component" value="Unassembled WGS sequence"/>
</dbReference>
<dbReference type="OrthoDB" id="4159814at2759"/>
<keyword evidence="2" id="KW-1133">Transmembrane helix</keyword>
<dbReference type="RefSeq" id="XP_007695092.1">
    <property type="nucleotide sequence ID" value="XM_007696902.1"/>
</dbReference>
<keyword evidence="2" id="KW-0812">Transmembrane</keyword>
<reference evidence="4" key="2">
    <citation type="journal article" date="2013" name="PLoS Genet.">
        <title>Comparative genome structure, secondary metabolite, and effector coding capacity across Cochliobolus pathogens.</title>
        <authorList>
            <person name="Condon B.J."/>
            <person name="Leng Y."/>
            <person name="Wu D."/>
            <person name="Bushley K.E."/>
            <person name="Ohm R.A."/>
            <person name="Otillar R."/>
            <person name="Martin J."/>
            <person name="Schackwitz W."/>
            <person name="Grimwood J."/>
            <person name="MohdZainudin N."/>
            <person name="Xue C."/>
            <person name="Wang R."/>
            <person name="Manning V.A."/>
            <person name="Dhillon B."/>
            <person name="Tu Z.J."/>
            <person name="Steffenson B.J."/>
            <person name="Salamov A."/>
            <person name="Sun H."/>
            <person name="Lowry S."/>
            <person name="LaButti K."/>
            <person name="Han J."/>
            <person name="Copeland A."/>
            <person name="Lindquist E."/>
            <person name="Barry K."/>
            <person name="Schmutz J."/>
            <person name="Baker S.E."/>
            <person name="Ciuffetti L.M."/>
            <person name="Grigoriev I.V."/>
            <person name="Zhong S."/>
            <person name="Turgeon B.G."/>
        </authorList>
    </citation>
    <scope>NUCLEOTIDE SEQUENCE [LARGE SCALE GENOMIC DNA]</scope>
    <source>
        <strain evidence="4">ND90Pr / ATCC 201652</strain>
    </source>
</reference>
<dbReference type="EMBL" id="KB445637">
    <property type="protein sequence ID" value="EMD69901.1"/>
    <property type="molecule type" value="Genomic_DNA"/>
</dbReference>
<protein>
    <submittedName>
        <fullName evidence="3">Uncharacterized protein</fullName>
    </submittedName>
</protein>
<feature type="transmembrane region" description="Helical" evidence="2">
    <location>
        <begin position="23"/>
        <end position="48"/>
    </location>
</feature>
<dbReference type="OMA" id="TEVRGRN"/>
<accession>M2TL78</accession>
<evidence type="ECO:0000313" key="4">
    <source>
        <dbReference type="Proteomes" id="UP000016934"/>
    </source>
</evidence>
<reference evidence="3 4" key="1">
    <citation type="journal article" date="2012" name="PLoS Pathog.">
        <title>Diverse lifestyles and strategies of plant pathogenesis encoded in the genomes of eighteen Dothideomycetes fungi.</title>
        <authorList>
            <person name="Ohm R.A."/>
            <person name="Feau N."/>
            <person name="Henrissat B."/>
            <person name="Schoch C.L."/>
            <person name="Horwitz B.A."/>
            <person name="Barry K.W."/>
            <person name="Condon B.J."/>
            <person name="Copeland A.C."/>
            <person name="Dhillon B."/>
            <person name="Glaser F."/>
            <person name="Hesse C.N."/>
            <person name="Kosti I."/>
            <person name="LaButti K."/>
            <person name="Lindquist E.A."/>
            <person name="Lucas S."/>
            <person name="Salamov A.A."/>
            <person name="Bradshaw R.E."/>
            <person name="Ciuffetti L."/>
            <person name="Hamelin R.C."/>
            <person name="Kema G.H.J."/>
            <person name="Lawrence C."/>
            <person name="Scott J.A."/>
            <person name="Spatafora J.W."/>
            <person name="Turgeon B.G."/>
            <person name="de Wit P.J.G.M."/>
            <person name="Zhong S."/>
            <person name="Goodwin S.B."/>
            <person name="Grigoriev I.V."/>
        </authorList>
    </citation>
    <scope>NUCLEOTIDE SEQUENCE [LARGE SCALE GENOMIC DNA]</scope>
    <source>
        <strain evidence="4">ND90Pr / ATCC 201652</strain>
    </source>
</reference>
<keyword evidence="2" id="KW-0472">Membrane</keyword>
<evidence type="ECO:0000313" key="3">
    <source>
        <dbReference type="EMBL" id="EMD69901.1"/>
    </source>
</evidence>
<proteinExistence type="predicted"/>
<keyword evidence="4" id="KW-1185">Reference proteome</keyword>
<name>M2TL78_COCSN</name>
<dbReference type="AlphaFoldDB" id="M2TL78"/>
<organism evidence="3 4">
    <name type="scientific">Cochliobolus sativus (strain ND90Pr / ATCC 201652)</name>
    <name type="common">Common root rot and spot blotch fungus</name>
    <name type="synonym">Bipolaris sorokiniana</name>
    <dbReference type="NCBI Taxonomy" id="665912"/>
    <lineage>
        <taxon>Eukaryota</taxon>
        <taxon>Fungi</taxon>
        <taxon>Dikarya</taxon>
        <taxon>Ascomycota</taxon>
        <taxon>Pezizomycotina</taxon>
        <taxon>Dothideomycetes</taxon>
        <taxon>Pleosporomycetidae</taxon>
        <taxon>Pleosporales</taxon>
        <taxon>Pleosporineae</taxon>
        <taxon>Pleosporaceae</taxon>
        <taxon>Bipolaris</taxon>
    </lineage>
</organism>
<dbReference type="HOGENOM" id="CLU_2498611_0_0_1"/>
<gene>
    <name evidence="3" type="ORF">COCSADRAFT_76427</name>
</gene>
<evidence type="ECO:0000256" key="2">
    <source>
        <dbReference type="SAM" id="Phobius"/>
    </source>
</evidence>
<feature type="region of interest" description="Disordered" evidence="1">
    <location>
        <begin position="80"/>
        <end position="102"/>
    </location>
</feature>
<dbReference type="eggNOG" id="ENOG502TFYI">
    <property type="taxonomic scope" value="Eukaryota"/>
</dbReference>
<sequence>MLPYTTAAPLIKREEGYILPKPIIILLIIIGAGLFVCVGFAVHSAFGFRTNGNGMRNMGAEQMEYMTEVRGRNLAGMMAQGQRSRMEGAGPGGLRRDESVYD</sequence>